<protein>
    <recommendedName>
        <fullName evidence="5 6">Large ribosomal subunit protein uL16</fullName>
    </recommendedName>
</protein>
<comment type="function">
    <text evidence="6 8">Binds 23S rRNA and is also seen to make contacts with the A and possibly P site tRNAs.</text>
</comment>
<dbReference type="PRINTS" id="PR00060">
    <property type="entry name" value="RIBOSOMALL16"/>
</dbReference>
<keyword evidence="4 6" id="KW-0687">Ribonucleoprotein</keyword>
<dbReference type="InterPro" id="IPR036920">
    <property type="entry name" value="Ribosomal_uL16_sf"/>
</dbReference>
<dbReference type="GO" id="GO:0003735">
    <property type="term" value="F:structural constituent of ribosome"/>
    <property type="evidence" value="ECO:0007669"/>
    <property type="project" value="InterPro"/>
</dbReference>
<dbReference type="NCBIfam" id="TIGR01164">
    <property type="entry name" value="rplP_bact"/>
    <property type="match status" value="1"/>
</dbReference>
<comment type="subunit">
    <text evidence="6 8">Part of the 50S ribosomal subunit.</text>
</comment>
<keyword evidence="2 6" id="KW-0820">tRNA-binding</keyword>
<dbReference type="Pfam" id="PF00252">
    <property type="entry name" value="Ribosomal_L16"/>
    <property type="match status" value="1"/>
</dbReference>
<organism evidence="9 10">
    <name type="scientific">Candidatus Wallbacteria bacterium GWC2_49_35</name>
    <dbReference type="NCBI Taxonomy" id="1817813"/>
    <lineage>
        <taxon>Bacteria</taxon>
        <taxon>Candidatus Walliibacteriota</taxon>
    </lineage>
</organism>
<dbReference type="CDD" id="cd01433">
    <property type="entry name" value="Ribosomal_L16_L10e"/>
    <property type="match status" value="1"/>
</dbReference>
<dbReference type="EMBL" id="MGFH01000212">
    <property type="protein sequence ID" value="OGM02271.1"/>
    <property type="molecule type" value="Genomic_DNA"/>
</dbReference>
<dbReference type="Gene3D" id="3.90.1170.10">
    <property type="entry name" value="Ribosomal protein L10e/L16"/>
    <property type="match status" value="1"/>
</dbReference>
<sequence length="142" mass="15818">MLMPKKVKYRKLQKGRMTGKAKGGTFVDFGDYGLKALEPTWITNNQIEAARIAMTRFIKRGGKLWIRVFPHKSITKKPAETRMGKGKGAPEGWVAVVKPGKVLFEIGGVEPSVAREALRLASHKLPIRTMFVKKLNLEGDNA</sequence>
<dbReference type="HAMAP" id="MF_01342">
    <property type="entry name" value="Ribosomal_uL16"/>
    <property type="match status" value="1"/>
</dbReference>
<evidence type="ECO:0000256" key="4">
    <source>
        <dbReference type="ARBA" id="ARBA00023274"/>
    </source>
</evidence>
<accession>A0A1F7WHJ5</accession>
<dbReference type="PANTHER" id="PTHR12220:SF13">
    <property type="entry name" value="LARGE RIBOSOMAL SUBUNIT PROTEIN UL16M"/>
    <property type="match status" value="1"/>
</dbReference>
<gene>
    <name evidence="6" type="primary">rplP</name>
    <name evidence="9" type="ORF">A2008_10085</name>
</gene>
<keyword evidence="6 8" id="KW-0699">rRNA-binding</keyword>
<dbReference type="GO" id="GO:0000049">
    <property type="term" value="F:tRNA binding"/>
    <property type="evidence" value="ECO:0007669"/>
    <property type="project" value="UniProtKB-KW"/>
</dbReference>
<evidence type="ECO:0000313" key="9">
    <source>
        <dbReference type="EMBL" id="OGM02271.1"/>
    </source>
</evidence>
<evidence type="ECO:0000256" key="2">
    <source>
        <dbReference type="ARBA" id="ARBA00022555"/>
    </source>
</evidence>
<keyword evidence="6 8" id="KW-0694">RNA-binding</keyword>
<evidence type="ECO:0000256" key="5">
    <source>
        <dbReference type="ARBA" id="ARBA00035198"/>
    </source>
</evidence>
<dbReference type="AlphaFoldDB" id="A0A1F7WHJ5"/>
<dbReference type="STRING" id="1817813.A2008_10085"/>
<evidence type="ECO:0000256" key="7">
    <source>
        <dbReference type="RuleBase" id="RU004413"/>
    </source>
</evidence>
<dbReference type="InterPro" id="IPR047873">
    <property type="entry name" value="Ribosomal_uL16"/>
</dbReference>
<dbReference type="InterPro" id="IPR000114">
    <property type="entry name" value="Ribosomal_uL16_bact-type"/>
</dbReference>
<dbReference type="SUPFAM" id="SSF54686">
    <property type="entry name" value="Ribosomal protein L16p/L10e"/>
    <property type="match status" value="1"/>
</dbReference>
<dbReference type="PROSITE" id="PS00586">
    <property type="entry name" value="RIBOSOMAL_L16_1"/>
    <property type="match status" value="1"/>
</dbReference>
<dbReference type="FunFam" id="3.90.1170.10:FF:000001">
    <property type="entry name" value="50S ribosomal protein L16"/>
    <property type="match status" value="1"/>
</dbReference>
<evidence type="ECO:0000256" key="8">
    <source>
        <dbReference type="RuleBase" id="RU004414"/>
    </source>
</evidence>
<dbReference type="InterPro" id="IPR016180">
    <property type="entry name" value="Ribosomal_uL16_dom"/>
</dbReference>
<keyword evidence="3 6" id="KW-0689">Ribosomal protein</keyword>
<dbReference type="GO" id="GO:0019843">
    <property type="term" value="F:rRNA binding"/>
    <property type="evidence" value="ECO:0007669"/>
    <property type="project" value="UniProtKB-UniRule"/>
</dbReference>
<dbReference type="InterPro" id="IPR020798">
    <property type="entry name" value="Ribosomal_uL16_CS"/>
</dbReference>
<evidence type="ECO:0000256" key="1">
    <source>
        <dbReference type="ARBA" id="ARBA00008931"/>
    </source>
</evidence>
<evidence type="ECO:0000256" key="3">
    <source>
        <dbReference type="ARBA" id="ARBA00022980"/>
    </source>
</evidence>
<proteinExistence type="inferred from homology"/>
<name>A0A1F7WHJ5_9BACT</name>
<dbReference type="Proteomes" id="UP000178735">
    <property type="component" value="Unassembled WGS sequence"/>
</dbReference>
<dbReference type="GO" id="GO:0006412">
    <property type="term" value="P:translation"/>
    <property type="evidence" value="ECO:0007669"/>
    <property type="project" value="UniProtKB-UniRule"/>
</dbReference>
<dbReference type="PANTHER" id="PTHR12220">
    <property type="entry name" value="50S/60S RIBOSOMAL PROTEIN L16"/>
    <property type="match status" value="1"/>
</dbReference>
<evidence type="ECO:0000256" key="6">
    <source>
        <dbReference type="HAMAP-Rule" id="MF_01342"/>
    </source>
</evidence>
<evidence type="ECO:0000313" key="10">
    <source>
        <dbReference type="Proteomes" id="UP000178735"/>
    </source>
</evidence>
<dbReference type="PROSITE" id="PS00701">
    <property type="entry name" value="RIBOSOMAL_L16_2"/>
    <property type="match status" value="1"/>
</dbReference>
<comment type="caution">
    <text evidence="9">The sequence shown here is derived from an EMBL/GenBank/DDBJ whole genome shotgun (WGS) entry which is preliminary data.</text>
</comment>
<dbReference type="GO" id="GO:0022625">
    <property type="term" value="C:cytosolic large ribosomal subunit"/>
    <property type="evidence" value="ECO:0007669"/>
    <property type="project" value="TreeGrafter"/>
</dbReference>
<reference evidence="9 10" key="1">
    <citation type="journal article" date="2016" name="Nat. Commun.">
        <title>Thousands of microbial genomes shed light on interconnected biogeochemical processes in an aquifer system.</title>
        <authorList>
            <person name="Anantharaman K."/>
            <person name="Brown C.T."/>
            <person name="Hug L.A."/>
            <person name="Sharon I."/>
            <person name="Castelle C.J."/>
            <person name="Probst A.J."/>
            <person name="Thomas B.C."/>
            <person name="Singh A."/>
            <person name="Wilkins M.J."/>
            <person name="Karaoz U."/>
            <person name="Brodie E.L."/>
            <person name="Williams K.H."/>
            <person name="Hubbard S.S."/>
            <person name="Banfield J.F."/>
        </authorList>
    </citation>
    <scope>NUCLEOTIDE SEQUENCE [LARGE SCALE GENOMIC DNA]</scope>
</reference>
<comment type="similarity">
    <text evidence="1 6 7">Belongs to the universal ribosomal protein uL16 family.</text>
</comment>